<evidence type="ECO:0000256" key="5">
    <source>
        <dbReference type="ARBA" id="ARBA00022801"/>
    </source>
</evidence>
<feature type="region of interest" description="Disordered" evidence="10">
    <location>
        <begin position="345"/>
        <end position="366"/>
    </location>
</feature>
<evidence type="ECO:0000313" key="13">
    <source>
        <dbReference type="Proteomes" id="UP001371218"/>
    </source>
</evidence>
<keyword evidence="5 9" id="KW-0378">Hydrolase</keyword>
<organism evidence="12 13">
    <name type="scientific">Ideonella lacteola</name>
    <dbReference type="NCBI Taxonomy" id="2984193"/>
    <lineage>
        <taxon>Bacteria</taxon>
        <taxon>Pseudomonadati</taxon>
        <taxon>Pseudomonadota</taxon>
        <taxon>Betaproteobacteria</taxon>
        <taxon>Burkholderiales</taxon>
        <taxon>Sphaerotilaceae</taxon>
        <taxon>Ideonella</taxon>
    </lineage>
</organism>
<dbReference type="PANTHER" id="PTHR31490:SF88">
    <property type="entry name" value="BETA-XYLANASE"/>
    <property type="match status" value="1"/>
</dbReference>
<keyword evidence="3" id="KW-0858">Xylan degradation</keyword>
<sequence>MSRRSACGALLYSLAAAGCSTRTVATTRTPGLDSLDALARAKGLRFGSVLGRGTPQRPGSFDDESCRMLTARECSVLVLENECKWPQLRPHPGEPYRFAPADEMFAWGLAQGMSLRGHTLLWMPQRWLPSWIAQIDFGTQPATRAQGLLAEHIHTTCAHFGDAIESWDVVNEAVDHLTGQMRENTLSRHLGDPVALVAEAFHLARAHAPHAQLVYNDFMSWDEGGEPHRRGVLTLLAELRRRGAPVHALGVQAHIGVWSLPASGDDAAARRAQIWRRFLDEVTSLGLDLLVTELDVEDRALPADLAARDAGVAAVARDWLDVTLANPRLHRLLCWGLTDRHSWLHTDNPRPDGLPKRPLPYDELGRPKPLRQAIAQALRAAPAR</sequence>
<gene>
    <name evidence="12" type="ORF">AACH06_10440</name>
</gene>
<accession>A0ABU9BN91</accession>
<comment type="similarity">
    <text evidence="2 9">Belongs to the glycosyl hydrolase 10 (cellulase F) family.</text>
</comment>
<keyword evidence="4" id="KW-0732">Signal</keyword>
<evidence type="ECO:0000256" key="9">
    <source>
        <dbReference type="RuleBase" id="RU361174"/>
    </source>
</evidence>
<keyword evidence="13" id="KW-1185">Reference proteome</keyword>
<reference evidence="12 13" key="1">
    <citation type="submission" date="2024-04" db="EMBL/GenBank/DDBJ databases">
        <title>Novel species of the genus Ideonella isolated from streams.</title>
        <authorList>
            <person name="Lu H."/>
        </authorList>
    </citation>
    <scope>NUCLEOTIDE SEQUENCE [LARGE SCALE GENOMIC DNA]</scope>
    <source>
        <strain evidence="12 13">DXS29W</strain>
    </source>
</reference>
<evidence type="ECO:0000256" key="8">
    <source>
        <dbReference type="ARBA" id="ARBA00023326"/>
    </source>
</evidence>
<dbReference type="PANTHER" id="PTHR31490">
    <property type="entry name" value="GLYCOSYL HYDROLASE"/>
    <property type="match status" value="1"/>
</dbReference>
<dbReference type="PROSITE" id="PS51760">
    <property type="entry name" value="GH10_2"/>
    <property type="match status" value="1"/>
</dbReference>
<keyword evidence="6 9" id="KW-0119">Carbohydrate metabolism</keyword>
<evidence type="ECO:0000313" key="12">
    <source>
        <dbReference type="EMBL" id="MEK8031234.1"/>
    </source>
</evidence>
<dbReference type="Gene3D" id="3.20.20.80">
    <property type="entry name" value="Glycosidases"/>
    <property type="match status" value="1"/>
</dbReference>
<comment type="catalytic activity">
    <reaction evidence="1 9">
        <text>Endohydrolysis of (1-&gt;4)-beta-D-xylosidic linkages in xylans.</text>
        <dbReference type="EC" id="3.2.1.8"/>
    </reaction>
</comment>
<dbReference type="EC" id="3.2.1.8" evidence="9"/>
<evidence type="ECO:0000256" key="7">
    <source>
        <dbReference type="ARBA" id="ARBA00023295"/>
    </source>
</evidence>
<dbReference type="SUPFAM" id="SSF51445">
    <property type="entry name" value="(Trans)glycosidases"/>
    <property type="match status" value="1"/>
</dbReference>
<comment type="caution">
    <text evidence="12">The sequence shown here is derived from an EMBL/GenBank/DDBJ whole genome shotgun (WGS) entry which is preliminary data.</text>
</comment>
<dbReference type="Proteomes" id="UP001371218">
    <property type="component" value="Unassembled WGS sequence"/>
</dbReference>
<evidence type="ECO:0000256" key="6">
    <source>
        <dbReference type="ARBA" id="ARBA00023277"/>
    </source>
</evidence>
<evidence type="ECO:0000256" key="10">
    <source>
        <dbReference type="SAM" id="MobiDB-lite"/>
    </source>
</evidence>
<dbReference type="PRINTS" id="PR00134">
    <property type="entry name" value="GLHYDRLASE10"/>
</dbReference>
<evidence type="ECO:0000256" key="4">
    <source>
        <dbReference type="ARBA" id="ARBA00022729"/>
    </source>
</evidence>
<protein>
    <recommendedName>
        <fullName evidence="9">Beta-xylanase</fullName>
        <ecNumber evidence="9">3.2.1.8</ecNumber>
    </recommendedName>
</protein>
<dbReference type="EMBL" id="JBBUTG010000005">
    <property type="protein sequence ID" value="MEK8031234.1"/>
    <property type="molecule type" value="Genomic_DNA"/>
</dbReference>
<name>A0ABU9BN91_9BURK</name>
<dbReference type="PROSITE" id="PS51257">
    <property type="entry name" value="PROKAR_LIPOPROTEIN"/>
    <property type="match status" value="1"/>
</dbReference>
<feature type="domain" description="GH10" evidence="11">
    <location>
        <begin position="29"/>
        <end position="377"/>
    </location>
</feature>
<dbReference type="Pfam" id="PF00331">
    <property type="entry name" value="Glyco_hydro_10"/>
    <property type="match status" value="1"/>
</dbReference>
<dbReference type="RefSeq" id="WP_341425612.1">
    <property type="nucleotide sequence ID" value="NZ_JBBUTG010000005.1"/>
</dbReference>
<dbReference type="InterPro" id="IPR001000">
    <property type="entry name" value="GH10_dom"/>
</dbReference>
<evidence type="ECO:0000256" key="2">
    <source>
        <dbReference type="ARBA" id="ARBA00007495"/>
    </source>
</evidence>
<proteinExistence type="inferred from homology"/>
<evidence type="ECO:0000259" key="11">
    <source>
        <dbReference type="PROSITE" id="PS51760"/>
    </source>
</evidence>
<evidence type="ECO:0000256" key="1">
    <source>
        <dbReference type="ARBA" id="ARBA00000681"/>
    </source>
</evidence>
<keyword evidence="8 9" id="KW-0624">Polysaccharide degradation</keyword>
<dbReference type="InterPro" id="IPR017853">
    <property type="entry name" value="GH"/>
</dbReference>
<dbReference type="SMART" id="SM00633">
    <property type="entry name" value="Glyco_10"/>
    <property type="match status" value="1"/>
</dbReference>
<evidence type="ECO:0000256" key="3">
    <source>
        <dbReference type="ARBA" id="ARBA00022651"/>
    </source>
</evidence>
<dbReference type="InterPro" id="IPR044846">
    <property type="entry name" value="GH10"/>
</dbReference>
<keyword evidence="7 9" id="KW-0326">Glycosidase</keyword>